<dbReference type="RefSeq" id="WP_102227887.1">
    <property type="nucleotide sequence ID" value="NZ_PNFY01000023.1"/>
</dbReference>
<dbReference type="Proteomes" id="UP000235682">
    <property type="component" value="Unassembled WGS sequence"/>
</dbReference>
<reference evidence="1 2" key="1">
    <citation type="submission" date="2017-09" db="EMBL/GenBank/DDBJ databases">
        <title>Bacterial strain isolated from the female urinary microbiota.</title>
        <authorList>
            <person name="Thomas-White K."/>
            <person name="Kumar N."/>
            <person name="Forster S."/>
            <person name="Putonti C."/>
            <person name="Lawley T."/>
            <person name="Wolfe A.J."/>
        </authorList>
    </citation>
    <scope>NUCLEOTIDE SEQUENCE [LARGE SCALE GENOMIC DNA]</scope>
    <source>
        <strain evidence="1 2">UMB0852</strain>
    </source>
</reference>
<name>A0A2N6SMI7_9LACT</name>
<keyword evidence="2" id="KW-1185">Reference proteome</keyword>
<evidence type="ECO:0000313" key="2">
    <source>
        <dbReference type="Proteomes" id="UP000235682"/>
    </source>
</evidence>
<proteinExistence type="predicted"/>
<accession>A0A2N6SMI7</accession>
<protein>
    <submittedName>
        <fullName evidence="1">Uncharacterized protein</fullName>
    </submittedName>
</protein>
<evidence type="ECO:0000313" key="1">
    <source>
        <dbReference type="EMBL" id="PMC58288.1"/>
    </source>
</evidence>
<gene>
    <name evidence="1" type="ORF">CJ205_05060</name>
</gene>
<sequence length="255" mass="28855">MKRKFSRWGIAFVAVLMILVQMSLIGMANVQDFVGEYTSTLVDHGTSGLNFLRITEDQEVGMLFYIEDTAVDGRYSIDTKVKVLSDKDDTIGFSNKFQVEKVSAKTLLEELIGRGPIGNNEMDIEQTISEQFRREVHDPANYETEELGNEARKAHFDYLNAVLEVIKPDPAPYQFSVTLDNNTYSELVRLKEDIEAQVGHVIPVVDRLQAHFQQVMEETAAYLEGTVQLKSDGDLIYDGPAESSKPMYKEKLMNL</sequence>
<dbReference type="EMBL" id="PNHE01000018">
    <property type="protein sequence ID" value="PMC58288.1"/>
    <property type="molecule type" value="Genomic_DNA"/>
</dbReference>
<comment type="caution">
    <text evidence="1">The sequence shown here is derived from an EMBL/GenBank/DDBJ whole genome shotgun (WGS) entry which is preliminary data.</text>
</comment>
<organism evidence="1 2">
    <name type="scientific">Dolosicoccus paucivorans</name>
    <dbReference type="NCBI Taxonomy" id="84521"/>
    <lineage>
        <taxon>Bacteria</taxon>
        <taxon>Bacillati</taxon>
        <taxon>Bacillota</taxon>
        <taxon>Bacilli</taxon>
        <taxon>Lactobacillales</taxon>
        <taxon>Aerococcaceae</taxon>
        <taxon>Dolosicoccus</taxon>
    </lineage>
</organism>
<dbReference type="STRING" id="84521.SAMN04487994_102916"/>
<dbReference type="AlphaFoldDB" id="A0A2N6SMI7"/>